<reference evidence="3 4" key="1">
    <citation type="submission" date="2016-11" db="EMBL/GenBank/DDBJ databases">
        <authorList>
            <person name="Jaros S."/>
            <person name="Januszkiewicz K."/>
            <person name="Wedrychowicz H."/>
        </authorList>
    </citation>
    <scope>NUCLEOTIDE SEQUENCE [LARGE SCALE GENOMIC DNA]</scope>
</reference>
<dbReference type="Pfam" id="PF08101">
    <property type="entry name" value="Msb1-Mug8_dom"/>
    <property type="match status" value="1"/>
</dbReference>
<dbReference type="AlphaFoldDB" id="A0A2X0M1K9"/>
<feature type="region of interest" description="Disordered" evidence="1">
    <location>
        <begin position="852"/>
        <end position="936"/>
    </location>
</feature>
<feature type="compositionally biased region" description="Polar residues" evidence="1">
    <location>
        <begin position="41"/>
        <end position="56"/>
    </location>
</feature>
<dbReference type="PANTHER" id="PTHR28093">
    <property type="entry name" value="MORPHOGENESIS-RELATED PROTEIN MSB1"/>
    <property type="match status" value="1"/>
</dbReference>
<name>A0A2X0M1K9_9BASI</name>
<evidence type="ECO:0000313" key="4">
    <source>
        <dbReference type="Proteomes" id="UP000249464"/>
    </source>
</evidence>
<dbReference type="SUPFAM" id="SSF48350">
    <property type="entry name" value="GTPase activation domain, GAP"/>
    <property type="match status" value="1"/>
</dbReference>
<dbReference type="InterPro" id="IPR008936">
    <property type="entry name" value="Rho_GTPase_activation_prot"/>
</dbReference>
<protein>
    <submittedName>
        <fullName evidence="3">BQ5605_C002g01072 protein</fullName>
    </submittedName>
</protein>
<feature type="compositionally biased region" description="Gly residues" evidence="1">
    <location>
        <begin position="1137"/>
        <end position="1146"/>
    </location>
</feature>
<feature type="region of interest" description="Disordered" evidence="1">
    <location>
        <begin position="949"/>
        <end position="1021"/>
    </location>
</feature>
<feature type="compositionally biased region" description="Polar residues" evidence="1">
    <location>
        <begin position="977"/>
        <end position="991"/>
    </location>
</feature>
<proteinExistence type="predicted"/>
<organism evidence="3 4">
    <name type="scientific">Microbotryum silenes-dioicae</name>
    <dbReference type="NCBI Taxonomy" id="796604"/>
    <lineage>
        <taxon>Eukaryota</taxon>
        <taxon>Fungi</taxon>
        <taxon>Dikarya</taxon>
        <taxon>Basidiomycota</taxon>
        <taxon>Pucciniomycotina</taxon>
        <taxon>Microbotryomycetes</taxon>
        <taxon>Microbotryales</taxon>
        <taxon>Microbotryaceae</taxon>
        <taxon>Microbotryum</taxon>
    </lineage>
</organism>
<evidence type="ECO:0000313" key="3">
    <source>
        <dbReference type="EMBL" id="SGY29640.1"/>
    </source>
</evidence>
<dbReference type="EMBL" id="FQNC01000041">
    <property type="protein sequence ID" value="SGY29640.1"/>
    <property type="molecule type" value="Genomic_DNA"/>
</dbReference>
<feature type="compositionally biased region" description="Basic residues" evidence="1">
    <location>
        <begin position="1"/>
        <end position="11"/>
    </location>
</feature>
<feature type="compositionally biased region" description="Basic and acidic residues" evidence="1">
    <location>
        <begin position="77"/>
        <end position="91"/>
    </location>
</feature>
<dbReference type="Proteomes" id="UP000249464">
    <property type="component" value="Unassembled WGS sequence"/>
</dbReference>
<evidence type="ECO:0000256" key="1">
    <source>
        <dbReference type="SAM" id="MobiDB-lite"/>
    </source>
</evidence>
<keyword evidence="4" id="KW-1185">Reference proteome</keyword>
<accession>A0A2X0M1K9</accession>
<evidence type="ECO:0000259" key="2">
    <source>
        <dbReference type="Pfam" id="PF08101"/>
    </source>
</evidence>
<gene>
    <name evidence="3" type="primary">BQ5605_C002g01072</name>
    <name evidence="3" type="ORF">BQ5605_C002G01072</name>
</gene>
<dbReference type="InterPro" id="IPR012965">
    <property type="entry name" value="Msb1/Mug8_dom"/>
</dbReference>
<dbReference type="Gene3D" id="1.10.555.10">
    <property type="entry name" value="Rho GTPase activation protein"/>
    <property type="match status" value="1"/>
</dbReference>
<feature type="compositionally biased region" description="Polar residues" evidence="1">
    <location>
        <begin position="1084"/>
        <end position="1099"/>
    </location>
</feature>
<feature type="compositionally biased region" description="Polar residues" evidence="1">
    <location>
        <begin position="1120"/>
        <end position="1132"/>
    </location>
</feature>
<feature type="domain" description="Meiotically up-regulated protein Msb1/Mug8" evidence="2">
    <location>
        <begin position="150"/>
        <end position="354"/>
    </location>
</feature>
<dbReference type="STRING" id="796604.A0A2X0M1K9"/>
<feature type="region of interest" description="Disordered" evidence="1">
    <location>
        <begin position="1"/>
        <end position="127"/>
    </location>
</feature>
<feature type="region of interest" description="Disordered" evidence="1">
    <location>
        <begin position="794"/>
        <end position="829"/>
    </location>
</feature>
<sequence length="1167" mass="125971">MKKVFGRKKSATKLGAGSGGNGSDPSYHSQAAPPPSVGHGHSSNSLAVGHASTSRATGGKRSTESAMTLYSDHSKKHVDDFGRPIDHRPAFGKDSLGLATHGSGHGATGAPNSPGLPSYAADDDPNAGGGDSDMQLLFGYTPIETLLELSVERVLEVVVKCSEQIRARGVDTPLILSSMSLDLTMEGTCSLIRSYLADPSAWTFDLTLASPLCVGAQMKWALARLINDRGGRGFVSWDLYDDFKHSEKAAGYPPRHCSTHLIARLATSSAKLLTEILSLFSSISAHSKTNGMPPRKLASLFSPYIFGLADDETFDATYEQWQRLTDATEHILLSYIRYQQAAEGALPTHLEKHIIGYPQTVNINYSNRRGVSRLATGARVEEVVRIRRLTRFHSRNLIASAGTWSVPNSSDWALLFPPGYRNKTLAAPSSVNPPATQYTPHFRHLLNIRGNNLFDDEDDDGELQRYKSTVEKDWSKFGELGFKDVEAGKLEFDLTESERTAPIQKRDTMDWGTFASSGFGGRESFKPNDLIFHQSINNRVNTWPASQQALDTKLRAAEKMLPAFPYDTTPREEARVVVDALFFEAWADVLVSGGWARDELKESSFALIHWKSRPRDGERPKGRPSASGDDRTEDRWVLVEEFVPKEYRDELTDGKVSVSYSGCARYSALPANILTRNTPFPLQQKKQSKRISFMRSVRKKTSKTALPRIQQPMPVTSMSLVAPPISSSYARTSSPMRTIDESVFNPGATTPTKTVSLSRSDIERATIAGSTYAPSFTTTVGPTRGHGQAYSGMPTTHEEGRYSTDAPRSSIGAYGPTDFDPSQDPRTPTMMDMPPPVPAVVSDGTRLHGLGVIHSQASPAPRDGASAPAWSRDRDRSGSVSSLAGGDATEPPRQAKLTSGSGGGAKGFLSRMTSRNKKPSPAPLPPHSPTYQSSAPAGRVMPLTAAALAQHSPPPPMGSSRLGDNGGVPGGPEVIVQSPTVRTLMQRSGSSGIPPPLPPKTPDGHTIDEGEFDPSQRSNVRDSVMTTATMMTTGTDAYGGIESIEEEGQVGQVMYRGSDVNSSEGEPSPRRVMLSDVVGGTSTFENQQQQPSGLVASTLQRHESLPPSSKPDAEVPVDVSRNSKFMSGTPSQLRGVGPMGTPGGRVGKMVGRIEEGNEGVRLTQYGF</sequence>
<dbReference type="PANTHER" id="PTHR28093:SF1">
    <property type="entry name" value="MORPHOGENESIS-RELATED PROTEIN MSB1"/>
    <property type="match status" value="1"/>
</dbReference>
<feature type="region of interest" description="Disordered" evidence="1">
    <location>
        <begin position="1084"/>
        <end position="1146"/>
    </location>
</feature>
<dbReference type="InterPro" id="IPR037508">
    <property type="entry name" value="Msb1/Mug8"/>
</dbReference>